<evidence type="ECO:0000313" key="1">
    <source>
        <dbReference type="EMBL" id="CAK5266212.1"/>
    </source>
</evidence>
<accession>A0AAD2GZN1</accession>
<reference evidence="1" key="1">
    <citation type="submission" date="2023-11" db="EMBL/GenBank/DDBJ databases">
        <authorList>
            <person name="De Vega J J."/>
            <person name="De Vega J J."/>
        </authorList>
    </citation>
    <scope>NUCLEOTIDE SEQUENCE</scope>
</reference>
<dbReference type="EMBL" id="CAVNYO010000108">
    <property type="protein sequence ID" value="CAK5266212.1"/>
    <property type="molecule type" value="Genomic_DNA"/>
</dbReference>
<keyword evidence="2" id="KW-1185">Reference proteome</keyword>
<name>A0AAD2GZN1_9AGAR</name>
<proteinExistence type="predicted"/>
<evidence type="ECO:0000313" key="2">
    <source>
        <dbReference type="Proteomes" id="UP001295794"/>
    </source>
</evidence>
<organism evidence="1 2">
    <name type="scientific">Mycena citricolor</name>
    <dbReference type="NCBI Taxonomy" id="2018698"/>
    <lineage>
        <taxon>Eukaryota</taxon>
        <taxon>Fungi</taxon>
        <taxon>Dikarya</taxon>
        <taxon>Basidiomycota</taxon>
        <taxon>Agaricomycotina</taxon>
        <taxon>Agaricomycetes</taxon>
        <taxon>Agaricomycetidae</taxon>
        <taxon>Agaricales</taxon>
        <taxon>Marasmiineae</taxon>
        <taxon>Mycenaceae</taxon>
        <taxon>Mycena</taxon>
    </lineage>
</organism>
<gene>
    <name evidence="1" type="ORF">MYCIT1_LOCUS7823</name>
</gene>
<dbReference type="Proteomes" id="UP001295794">
    <property type="component" value="Unassembled WGS sequence"/>
</dbReference>
<sequence>MMVLLPNAVVSRRSPTSRWPPANRTILIFCLEIASSPRLNRSIGMKSSTSTPF</sequence>
<dbReference type="AlphaFoldDB" id="A0AAD2GZN1"/>
<protein>
    <submittedName>
        <fullName evidence="1">Uncharacterized protein</fullName>
    </submittedName>
</protein>
<comment type="caution">
    <text evidence="1">The sequence shown here is derived from an EMBL/GenBank/DDBJ whole genome shotgun (WGS) entry which is preliminary data.</text>
</comment>